<comment type="caution">
    <text evidence="1">The sequence shown here is derived from an EMBL/GenBank/DDBJ whole genome shotgun (WGS) entry which is preliminary data.</text>
</comment>
<protein>
    <submittedName>
        <fullName evidence="1">Uncharacterized protein</fullName>
    </submittedName>
</protein>
<dbReference type="EMBL" id="BARS01026923">
    <property type="protein sequence ID" value="GAG06040.1"/>
    <property type="molecule type" value="Genomic_DNA"/>
</dbReference>
<organism evidence="1">
    <name type="scientific">marine sediment metagenome</name>
    <dbReference type="NCBI Taxonomy" id="412755"/>
    <lineage>
        <taxon>unclassified sequences</taxon>
        <taxon>metagenomes</taxon>
        <taxon>ecological metagenomes</taxon>
    </lineage>
</organism>
<name>X0UKC7_9ZZZZ</name>
<feature type="non-terminal residue" evidence="1">
    <location>
        <position position="137"/>
    </location>
</feature>
<sequence length="137" mass="15519">MPVKTDFQLIETCVGYISKPDKTNAPIRALVNPSQNCLINDEEMVESRPGYSRLGAANVTLYPIESSYDWDTSSNARLTLRGYDDELEVYVGTVNSVVFNSWERVLDGWDAVDFDFAAWWDTDENIDLLLIVNGEDK</sequence>
<reference evidence="1" key="1">
    <citation type="journal article" date="2014" name="Front. Microbiol.">
        <title>High frequency of phylogenetically diverse reductive dehalogenase-homologous genes in deep subseafloor sedimentary metagenomes.</title>
        <authorList>
            <person name="Kawai M."/>
            <person name="Futagami T."/>
            <person name="Toyoda A."/>
            <person name="Takaki Y."/>
            <person name="Nishi S."/>
            <person name="Hori S."/>
            <person name="Arai W."/>
            <person name="Tsubouchi T."/>
            <person name="Morono Y."/>
            <person name="Uchiyama I."/>
            <person name="Ito T."/>
            <person name="Fujiyama A."/>
            <person name="Inagaki F."/>
            <person name="Takami H."/>
        </authorList>
    </citation>
    <scope>NUCLEOTIDE SEQUENCE</scope>
    <source>
        <strain evidence="1">Expedition CK06-06</strain>
    </source>
</reference>
<evidence type="ECO:0000313" key="1">
    <source>
        <dbReference type="EMBL" id="GAG06040.1"/>
    </source>
</evidence>
<gene>
    <name evidence="1" type="ORF">S01H1_42350</name>
</gene>
<proteinExistence type="predicted"/>
<accession>X0UKC7</accession>
<dbReference type="AlphaFoldDB" id="X0UKC7"/>